<dbReference type="KEGG" id="gog:C1280_29090"/>
<protein>
    <submittedName>
        <fullName evidence="1">Uncharacterized protein</fullName>
    </submittedName>
</protein>
<organism evidence="1 2">
    <name type="scientific">Gemmata obscuriglobus</name>
    <dbReference type="NCBI Taxonomy" id="114"/>
    <lineage>
        <taxon>Bacteria</taxon>
        <taxon>Pseudomonadati</taxon>
        <taxon>Planctomycetota</taxon>
        <taxon>Planctomycetia</taxon>
        <taxon>Gemmatales</taxon>
        <taxon>Gemmataceae</taxon>
        <taxon>Gemmata</taxon>
    </lineage>
</organism>
<keyword evidence="2" id="KW-1185">Reference proteome</keyword>
<dbReference type="OrthoDB" id="281357at2"/>
<evidence type="ECO:0000313" key="2">
    <source>
        <dbReference type="Proteomes" id="UP000245802"/>
    </source>
</evidence>
<sequence>MGMENYSPHQQKIIKRYYDNIDQVSWQRLAELVADLYLAEGKKREKMWTSAASFMEKLKVPQTKIDAIVQKKDIEALAKLVKELMGKE</sequence>
<evidence type="ECO:0000313" key="1">
    <source>
        <dbReference type="EMBL" id="AWM40640.1"/>
    </source>
</evidence>
<gene>
    <name evidence="1" type="ORF">C1280_29090</name>
</gene>
<dbReference type="AlphaFoldDB" id="A0A2Z3HGX5"/>
<name>A0A2Z3HGX5_9BACT</name>
<dbReference type="RefSeq" id="WP_109571313.1">
    <property type="nucleotide sequence ID" value="NZ_CP025958.1"/>
</dbReference>
<accession>A0A2Z3HGX5</accession>
<dbReference type="EMBL" id="CP025958">
    <property type="protein sequence ID" value="AWM40640.1"/>
    <property type="molecule type" value="Genomic_DNA"/>
</dbReference>
<dbReference type="Proteomes" id="UP000245802">
    <property type="component" value="Chromosome"/>
</dbReference>
<reference evidence="1 2" key="1">
    <citation type="submission" date="2018-01" db="EMBL/GenBank/DDBJ databases">
        <title>G. obscuriglobus.</title>
        <authorList>
            <person name="Franke J."/>
            <person name="Blomberg W."/>
            <person name="Selmecki A."/>
        </authorList>
    </citation>
    <scope>NUCLEOTIDE SEQUENCE [LARGE SCALE GENOMIC DNA]</scope>
    <source>
        <strain evidence="1 2">DSM 5831</strain>
    </source>
</reference>
<proteinExistence type="predicted"/>